<evidence type="ECO:0000313" key="1">
    <source>
        <dbReference type="EMBL" id="RAR49773.1"/>
    </source>
</evidence>
<reference evidence="1 2" key="1">
    <citation type="submission" date="2018-06" db="EMBL/GenBank/DDBJ databases">
        <title>Genomic Encyclopedia of Type Strains, Phase III (KMG-III): the genomes of soil and plant-associated and newly described type strains.</title>
        <authorList>
            <person name="Whitman W."/>
        </authorList>
    </citation>
    <scope>NUCLEOTIDE SEQUENCE [LARGE SCALE GENOMIC DNA]</scope>
    <source>
        <strain evidence="1 2">CGMCC 1.12504</strain>
    </source>
</reference>
<proteinExistence type="predicted"/>
<sequence length="145" mass="16837">MIKNYFVLTFLISFLIGCNKETNEFIFISNDNSLQATNNFVFYTNHNQEVYLYLTNKNERNSISKKPILSVKCKLNNEFIEAKIIDIFFSRELNLSPFIIEVGSKTKTIAKIKKENKYMFYIGKKSDLSSNILKAVDNCTKGFVE</sequence>
<comment type="caution">
    <text evidence="1">The sequence shown here is derived from an EMBL/GenBank/DDBJ whole genome shotgun (WGS) entry which is preliminary data.</text>
</comment>
<gene>
    <name evidence="1" type="ORF">B0I10_103194</name>
</gene>
<dbReference type="Proteomes" id="UP000249518">
    <property type="component" value="Unassembled WGS sequence"/>
</dbReference>
<name>A0A328WUD3_9FLAO</name>
<dbReference type="AlphaFoldDB" id="A0A328WUD3"/>
<dbReference type="PROSITE" id="PS51257">
    <property type="entry name" value="PROKAR_LIPOPROTEIN"/>
    <property type="match status" value="1"/>
</dbReference>
<accession>A0A328WUD3</accession>
<dbReference type="EMBL" id="QLSV01000003">
    <property type="protein sequence ID" value="RAR49773.1"/>
    <property type="molecule type" value="Genomic_DNA"/>
</dbReference>
<protein>
    <recommendedName>
        <fullName evidence="3">Lipoprotein</fullName>
    </recommendedName>
</protein>
<evidence type="ECO:0000313" key="2">
    <source>
        <dbReference type="Proteomes" id="UP000249518"/>
    </source>
</evidence>
<dbReference type="RefSeq" id="WP_112085212.1">
    <property type="nucleotide sequence ID" value="NZ_QLSV01000003.1"/>
</dbReference>
<evidence type="ECO:0008006" key="3">
    <source>
        <dbReference type="Google" id="ProtNLM"/>
    </source>
</evidence>
<keyword evidence="2" id="KW-1185">Reference proteome</keyword>
<organism evidence="1 2">
    <name type="scientific">Flavobacterium lacus</name>
    <dbReference type="NCBI Taxonomy" id="1353778"/>
    <lineage>
        <taxon>Bacteria</taxon>
        <taxon>Pseudomonadati</taxon>
        <taxon>Bacteroidota</taxon>
        <taxon>Flavobacteriia</taxon>
        <taxon>Flavobacteriales</taxon>
        <taxon>Flavobacteriaceae</taxon>
        <taxon>Flavobacterium</taxon>
    </lineage>
</organism>